<reference evidence="1" key="1">
    <citation type="submission" date="2018-05" db="EMBL/GenBank/DDBJ databases">
        <authorList>
            <person name="Lanie J.A."/>
            <person name="Ng W.-L."/>
            <person name="Kazmierczak K.M."/>
            <person name="Andrzejewski T.M."/>
            <person name="Davidsen T.M."/>
            <person name="Wayne K.J."/>
            <person name="Tettelin H."/>
            <person name="Glass J.I."/>
            <person name="Rusch D."/>
            <person name="Podicherti R."/>
            <person name="Tsui H.-C.T."/>
            <person name="Winkler M.E."/>
        </authorList>
    </citation>
    <scope>NUCLEOTIDE SEQUENCE</scope>
</reference>
<dbReference type="EMBL" id="UINC01006073">
    <property type="protein sequence ID" value="SVA25300.1"/>
    <property type="molecule type" value="Genomic_DNA"/>
</dbReference>
<sequence length="230" mass="28034">MANILKKSIEYHTNDAVTILSDKFPDGDATFGKKHKIHNFWQIYWATPYDETIVVDADMLFLNDYSYWWNYLYKFDLLFPNTIINYKQETIQHPQYDRILTDNNIRSSYEKMFYFKKGQVAQEFFTIMEQVIKNFEKFSFDYFPDYKPQSCITSYIFPICIKMLGIEDIIYDKNNIFKYIDMKLSCLNTKIDSSVWNNDLDYWGNYEEFYIENFKQYYPLHYRNAEIYTL</sequence>
<proteinExistence type="predicted"/>
<evidence type="ECO:0000313" key="1">
    <source>
        <dbReference type="EMBL" id="SVA25300.1"/>
    </source>
</evidence>
<gene>
    <name evidence="1" type="ORF">METZ01_LOCUS78154</name>
</gene>
<evidence type="ECO:0008006" key="2">
    <source>
        <dbReference type="Google" id="ProtNLM"/>
    </source>
</evidence>
<name>A0A381UAT7_9ZZZZ</name>
<protein>
    <recommendedName>
        <fullName evidence="2">Nucleotide-diphospho-sugar transferase domain-containing protein</fullName>
    </recommendedName>
</protein>
<accession>A0A381UAT7</accession>
<organism evidence="1">
    <name type="scientific">marine metagenome</name>
    <dbReference type="NCBI Taxonomy" id="408172"/>
    <lineage>
        <taxon>unclassified sequences</taxon>
        <taxon>metagenomes</taxon>
        <taxon>ecological metagenomes</taxon>
    </lineage>
</organism>
<dbReference type="AlphaFoldDB" id="A0A381UAT7"/>